<dbReference type="Gene3D" id="3.30.300.30">
    <property type="match status" value="1"/>
</dbReference>
<sequence>MDAKLESWAQRLRSVPRLALPTDYPRTNNQVVEAVRSIDISVATGRALARLALFEDESEAGAEAVAGAGAGADNTHTAEGPSVSHLILTAFVVLLHRYTGDTDIVIGTTHPDGEVLALRVAIEPGDSFWQVAKRIQQLEAEAVDEAVPFDEIARRVEADRAAREGPSPDGVVSPIFRVRFVDATDNHVASFLRRTRLTTDLTVFITPPGATLDSEGAASGGRTEPQTSQFRAPVRPELALHIMYNSLLFSGPRASGILAQMVQLIHSAASNPMAPVGSILIRTENEQQVLPDPRRDLDWCGYRGSITSIFEKNAGEFPDRRCLVESLLPAGADMSTELPPPASHVRTLTYAQLNEASNVVAHRLLQAGLQREEVVTVYAHRGIDMVIAVMATLKAGGTFSVIDPSYPPSRQNIYLQVARPRALIVLAKAGTIQPSVRQLINDELDLRVEIPALELVGDELRGGEIDGADVLDSTRKLASQSTGLVLGPDSVATLSFTSGSTGIPKGVQGRHYSLTHFFPWMGERFGLSAKDRFTMLSGIAHDPIQRDIFTPLFFGAELHIPTAEDIGTPGRLAEWMARSGATVTHLTPAMGQLLSAQASASIPELKNAFFVGDILTKRDCTRLQALAANVRIINMYGTTETQRAVSYFAIPPVSSEPAFLQAQKDIMPAGQGMIDVQLLVINRHARQETCAVGEMGEIYVRSGGLSEGYLALPDATAEKFLTNWLAPDLSIPDTLAGTPEGEFWKGPRDRMYRTGDLGRYLPDGTVECTGRADDQIKIRGFRIELGEIDTHLSRHPRVRENVTLVRRDKDEEKVLVSYFVPTADDGALSDDVDVGEAPISGEAHAVLRGIRRHRQLIRDIRDHLKRKLPTYSIPTLFVPLTKMPLNPNGKIDKPALPFPDTALAASAAQASGRAAAGEARKMTATQETIARLWETLLPAPPKPMPLDESFFDLGGHSILATRLVFALRQTFVVNIPLGLVFDAPTITELAKAVDALRSGDFEIASTGAAAPEETQAAETNYADDVEPLVAQLPASLPHAEKTEQNTVLLTGATGFLGAFVLHDLLSKRASQVKKVYVHTRARDHAAAVQRLRDALSSRGVWDENWVTEGRLDAVVGDLEKPRMGISEADWKSLADEVDVILHNGALVHWVYPYSRLRSANVLSTLAAIQLASTGRPKALTFVSSTSALDTPYYIDLSDRVLLSDSNAGGVSESDSLDGSARGLGSGYGQSKWVAERLLFAAAERGLAVSVVRPGYIVGASHTAVTNTDDFLWRLVKGSQQLGYVPDMENTINMVPVDHVARITALAALATAGLPPSENTHATVFHVTSHPKIRYSGFLGALARYGWPVERCDYVEWRQRLEHHVLAAASADGSDAETNALFPLLHFVLDDLPTSTKSPELDDRNTDALLVAAGERDGVARGVDEALVGLYLSWLVAVGFLPKPSGKGEPLPALPEDAVTRAVGRASAN</sequence>
<dbReference type="Pfam" id="PF07993">
    <property type="entry name" value="NAD_binding_4"/>
    <property type="match status" value="1"/>
</dbReference>
<dbReference type="InterPro" id="IPR010071">
    <property type="entry name" value="AA_adenyl_dom"/>
</dbReference>
<comment type="pathway">
    <text evidence="3">Amino-acid biosynthesis; L-lysine biosynthesis via AAA pathway; L-lysine from L-alpha-aminoadipate (fungal route): step 1/3.</text>
</comment>
<evidence type="ECO:0000256" key="9">
    <source>
        <dbReference type="ARBA" id="ARBA00022605"/>
    </source>
</evidence>
<dbReference type="SMART" id="SM00823">
    <property type="entry name" value="PKS_PP"/>
    <property type="match status" value="1"/>
</dbReference>
<protein>
    <recommendedName>
        <fullName evidence="14">Alpha-aminoadipate reductase</fullName>
        <ecNumber evidence="6">1.2.1.31</ecNumber>
        <ecNumber evidence="5">1.2.1.95</ecNumber>
    </recommendedName>
    <alternativeName>
        <fullName evidence="13">L-aminoadipate-semialdehyde dehydrogenase</fullName>
    </alternativeName>
</protein>
<evidence type="ECO:0000256" key="1">
    <source>
        <dbReference type="ARBA" id="ARBA00001957"/>
    </source>
</evidence>
<dbReference type="PROSITE" id="PS00455">
    <property type="entry name" value="AMP_BINDING"/>
    <property type="match status" value="1"/>
</dbReference>
<dbReference type="GO" id="GO:0019878">
    <property type="term" value="P:lysine biosynthetic process via aminoadipic acid"/>
    <property type="evidence" value="ECO:0007669"/>
    <property type="project" value="UniProtKB-ARBA"/>
</dbReference>
<gene>
    <name evidence="19" type="primary">LYS2</name>
    <name evidence="19" type="ORF">MCUN1_000460</name>
</gene>
<dbReference type="InterPro" id="IPR000873">
    <property type="entry name" value="AMP-dep_synth/lig_dom"/>
</dbReference>
<dbReference type="NCBIfam" id="TIGR03443">
    <property type="entry name" value="alpha_am_amid"/>
    <property type="match status" value="1"/>
</dbReference>
<dbReference type="Gene3D" id="1.10.1200.10">
    <property type="entry name" value="ACP-like"/>
    <property type="match status" value="1"/>
</dbReference>
<keyword evidence="8" id="KW-0597">Phosphoprotein</keyword>
<keyword evidence="7" id="KW-0596">Phosphopantetheine</keyword>
<keyword evidence="12" id="KW-0457">Lysine biosynthesis</keyword>
<evidence type="ECO:0000256" key="6">
    <source>
        <dbReference type="ARBA" id="ARBA00013073"/>
    </source>
</evidence>
<dbReference type="PANTHER" id="PTHR44845:SF1">
    <property type="entry name" value="L-2-AMINOADIPATE REDUCTASE"/>
    <property type="match status" value="1"/>
</dbReference>
<dbReference type="EC" id="1.2.1.31" evidence="6"/>
<dbReference type="Gene3D" id="3.40.50.720">
    <property type="entry name" value="NAD(P)-binding Rossmann-like Domain"/>
    <property type="match status" value="1"/>
</dbReference>
<dbReference type="EMBL" id="CP119877">
    <property type="protein sequence ID" value="WFD33647.1"/>
    <property type="molecule type" value="Genomic_DNA"/>
</dbReference>
<dbReference type="InterPro" id="IPR036736">
    <property type="entry name" value="ACP-like_sf"/>
</dbReference>
<dbReference type="CDD" id="cd05235">
    <property type="entry name" value="SDR_e1"/>
    <property type="match status" value="1"/>
</dbReference>
<dbReference type="InterPro" id="IPR020806">
    <property type="entry name" value="PKS_PP-bd"/>
</dbReference>
<comment type="catalytic activity">
    <reaction evidence="16">
        <text>(S)-2-amino-6-oxohexanoate + NAD(+) + H2O = L-2-aminoadipate + NADH + 2 H(+)</text>
        <dbReference type="Rhea" id="RHEA:12308"/>
        <dbReference type="ChEBI" id="CHEBI:15377"/>
        <dbReference type="ChEBI" id="CHEBI:15378"/>
        <dbReference type="ChEBI" id="CHEBI:57540"/>
        <dbReference type="ChEBI" id="CHEBI:57945"/>
        <dbReference type="ChEBI" id="CHEBI:58321"/>
        <dbReference type="ChEBI" id="CHEBI:58672"/>
        <dbReference type="EC" id="1.2.1.31"/>
    </reaction>
</comment>
<evidence type="ECO:0000256" key="16">
    <source>
        <dbReference type="ARBA" id="ARBA00048414"/>
    </source>
</evidence>
<dbReference type="InterPro" id="IPR006162">
    <property type="entry name" value="Ppantetheine_attach_site"/>
</dbReference>
<evidence type="ECO:0000256" key="17">
    <source>
        <dbReference type="ARBA" id="ARBA00049537"/>
    </source>
</evidence>
<comment type="cofactor">
    <cofactor evidence="1">
        <name>pantetheine 4'-phosphate</name>
        <dbReference type="ChEBI" id="CHEBI:47942"/>
    </cofactor>
</comment>
<comment type="function">
    <text evidence="2">Catalyzes the activation of alpha-aminoadipate by ATP-dependent adenylation and the reduction of activated alpha-aminoadipate by NADPH. The activated alpha-aminoadipate is bound to the phosphopantheinyl group of the enzyme itself before it is reduced to (S)-2-amino-6-oxohexanoate.</text>
</comment>
<evidence type="ECO:0000313" key="20">
    <source>
        <dbReference type="Proteomes" id="UP001219933"/>
    </source>
</evidence>
<dbReference type="NCBIfam" id="TIGR01746">
    <property type="entry name" value="Thioester-redct"/>
    <property type="match status" value="1"/>
</dbReference>
<dbReference type="Pfam" id="PF00550">
    <property type="entry name" value="PP-binding"/>
    <property type="match status" value="1"/>
</dbReference>
<comment type="similarity">
    <text evidence="4">Belongs to the ATP-dependent AMP-binding enzyme family.</text>
</comment>
<evidence type="ECO:0000256" key="10">
    <source>
        <dbReference type="ARBA" id="ARBA00022857"/>
    </source>
</evidence>
<comment type="catalytic activity">
    <reaction evidence="17">
        <text>(S)-2-amino-6-oxohexanoate + NADP(+) + H2O = L-2-aminoadipate + NADPH + 2 H(+)</text>
        <dbReference type="Rhea" id="RHEA:12304"/>
        <dbReference type="ChEBI" id="CHEBI:15377"/>
        <dbReference type="ChEBI" id="CHEBI:15378"/>
        <dbReference type="ChEBI" id="CHEBI:57783"/>
        <dbReference type="ChEBI" id="CHEBI:58321"/>
        <dbReference type="ChEBI" id="CHEBI:58349"/>
        <dbReference type="ChEBI" id="CHEBI:58672"/>
        <dbReference type="EC" id="1.2.1.31"/>
    </reaction>
</comment>
<dbReference type="InterPro" id="IPR042099">
    <property type="entry name" value="ANL_N_sf"/>
</dbReference>
<dbReference type="PROSITE" id="PS00012">
    <property type="entry name" value="PHOSPHOPANTETHEINE"/>
    <property type="match status" value="1"/>
</dbReference>
<evidence type="ECO:0000313" key="19">
    <source>
        <dbReference type="EMBL" id="WFD33647.1"/>
    </source>
</evidence>
<dbReference type="InterPro" id="IPR009081">
    <property type="entry name" value="PP-bd_ACP"/>
</dbReference>
<accession>A0AAF0ERT1</accession>
<dbReference type="Proteomes" id="UP001219933">
    <property type="component" value="Chromosome 1"/>
</dbReference>
<keyword evidence="10" id="KW-0521">NADP</keyword>
<organism evidence="19 20">
    <name type="scientific">Malassezia cuniculi</name>
    <dbReference type="NCBI Taxonomy" id="948313"/>
    <lineage>
        <taxon>Eukaryota</taxon>
        <taxon>Fungi</taxon>
        <taxon>Dikarya</taxon>
        <taxon>Basidiomycota</taxon>
        <taxon>Ustilaginomycotina</taxon>
        <taxon>Malasseziomycetes</taxon>
        <taxon>Malasseziales</taxon>
        <taxon>Malasseziaceae</taxon>
        <taxon>Malassezia</taxon>
    </lineage>
</organism>
<dbReference type="InterPro" id="IPR036291">
    <property type="entry name" value="NAD(P)-bd_dom_sf"/>
</dbReference>
<keyword evidence="9" id="KW-0028">Amino-acid biosynthesis</keyword>
<dbReference type="GO" id="GO:0004043">
    <property type="term" value="F:L-aminoadipate-semialdehyde dehydrogenase [NAD(P)+] activity"/>
    <property type="evidence" value="ECO:0007669"/>
    <property type="project" value="UniProtKB-EC"/>
</dbReference>
<evidence type="ECO:0000256" key="15">
    <source>
        <dbReference type="ARBA" id="ARBA00048260"/>
    </source>
</evidence>
<dbReference type="FunFam" id="3.40.50.720:FF:000787">
    <property type="entry name" value="L-2-aminoadipate reductase"/>
    <property type="match status" value="1"/>
</dbReference>
<dbReference type="Pfam" id="PF00501">
    <property type="entry name" value="AMP-binding"/>
    <property type="match status" value="1"/>
</dbReference>
<dbReference type="SUPFAM" id="SSF51735">
    <property type="entry name" value="NAD(P)-binding Rossmann-fold domains"/>
    <property type="match status" value="1"/>
</dbReference>
<evidence type="ECO:0000256" key="12">
    <source>
        <dbReference type="ARBA" id="ARBA00023154"/>
    </source>
</evidence>
<comment type="catalytic activity">
    <reaction evidence="15">
        <text>(S)-2-amino-6-oxohexanoate + AMP + diphosphate + NADP(+) = L-2-aminoadipate + ATP + NADPH + H(+)</text>
        <dbReference type="Rhea" id="RHEA:46936"/>
        <dbReference type="ChEBI" id="CHEBI:15378"/>
        <dbReference type="ChEBI" id="CHEBI:30616"/>
        <dbReference type="ChEBI" id="CHEBI:33019"/>
        <dbReference type="ChEBI" id="CHEBI:57783"/>
        <dbReference type="ChEBI" id="CHEBI:58321"/>
        <dbReference type="ChEBI" id="CHEBI:58349"/>
        <dbReference type="ChEBI" id="CHEBI:58672"/>
        <dbReference type="ChEBI" id="CHEBI:456215"/>
        <dbReference type="EC" id="1.2.1.95"/>
    </reaction>
</comment>
<keyword evidence="11 19" id="KW-0560">Oxidoreductase</keyword>
<evidence type="ECO:0000256" key="5">
    <source>
        <dbReference type="ARBA" id="ARBA00012913"/>
    </source>
</evidence>
<dbReference type="SUPFAM" id="SSF47336">
    <property type="entry name" value="ACP-like"/>
    <property type="match status" value="1"/>
</dbReference>
<evidence type="ECO:0000256" key="11">
    <source>
        <dbReference type="ARBA" id="ARBA00023002"/>
    </source>
</evidence>
<evidence type="ECO:0000259" key="18">
    <source>
        <dbReference type="PROSITE" id="PS50075"/>
    </source>
</evidence>
<name>A0AAF0ERT1_9BASI</name>
<dbReference type="SUPFAM" id="SSF56801">
    <property type="entry name" value="Acetyl-CoA synthetase-like"/>
    <property type="match status" value="1"/>
</dbReference>
<evidence type="ECO:0000256" key="2">
    <source>
        <dbReference type="ARBA" id="ARBA00003499"/>
    </source>
</evidence>
<dbReference type="NCBIfam" id="TIGR01733">
    <property type="entry name" value="AA-adenyl-dom"/>
    <property type="match status" value="1"/>
</dbReference>
<dbReference type="PANTHER" id="PTHR44845">
    <property type="entry name" value="CARRIER DOMAIN-CONTAINING PROTEIN"/>
    <property type="match status" value="1"/>
</dbReference>
<evidence type="ECO:0000256" key="8">
    <source>
        <dbReference type="ARBA" id="ARBA00022553"/>
    </source>
</evidence>
<dbReference type="InterPro" id="IPR013120">
    <property type="entry name" value="FAR_NAD-bd"/>
</dbReference>
<dbReference type="PROSITE" id="PS50075">
    <property type="entry name" value="CARRIER"/>
    <property type="match status" value="1"/>
</dbReference>
<proteinExistence type="inferred from homology"/>
<evidence type="ECO:0000256" key="4">
    <source>
        <dbReference type="ARBA" id="ARBA00006432"/>
    </source>
</evidence>
<dbReference type="GO" id="GO:0031177">
    <property type="term" value="F:phosphopantetheine binding"/>
    <property type="evidence" value="ECO:0007669"/>
    <property type="project" value="InterPro"/>
</dbReference>
<dbReference type="SUPFAM" id="SSF52777">
    <property type="entry name" value="CoA-dependent acyltransferases"/>
    <property type="match status" value="1"/>
</dbReference>
<dbReference type="InterPro" id="IPR010080">
    <property type="entry name" value="Thioester_reductase-like_dom"/>
</dbReference>
<feature type="domain" description="Carrier" evidence="18">
    <location>
        <begin position="920"/>
        <end position="997"/>
    </location>
</feature>
<dbReference type="EC" id="1.2.1.95" evidence="5"/>
<dbReference type="InterPro" id="IPR045851">
    <property type="entry name" value="AMP-bd_C_sf"/>
</dbReference>
<dbReference type="Gene3D" id="3.30.559.30">
    <property type="entry name" value="Nonribosomal peptide synthetase, condensation domain"/>
    <property type="match status" value="1"/>
</dbReference>
<dbReference type="InterPro" id="IPR020845">
    <property type="entry name" value="AMP-binding_CS"/>
</dbReference>
<dbReference type="InterPro" id="IPR014397">
    <property type="entry name" value="Lys2"/>
</dbReference>
<keyword evidence="20" id="KW-1185">Reference proteome</keyword>
<dbReference type="PIRSF" id="PIRSF001617">
    <property type="entry name" value="Alpha-AR"/>
    <property type="match status" value="1"/>
</dbReference>
<reference evidence="19" key="1">
    <citation type="submission" date="2023-03" db="EMBL/GenBank/DDBJ databases">
        <title>Mating type loci evolution in Malassezia.</title>
        <authorList>
            <person name="Coelho M.A."/>
        </authorList>
    </citation>
    <scope>NUCLEOTIDE SEQUENCE</scope>
    <source>
        <strain evidence="19">CBS 11721</strain>
    </source>
</reference>
<dbReference type="Gene3D" id="3.40.50.12780">
    <property type="entry name" value="N-terminal domain of ligase-like"/>
    <property type="match status" value="1"/>
</dbReference>
<evidence type="ECO:0000256" key="13">
    <source>
        <dbReference type="ARBA" id="ARBA00031335"/>
    </source>
</evidence>
<evidence type="ECO:0000256" key="14">
    <source>
        <dbReference type="ARBA" id="ARBA00032195"/>
    </source>
</evidence>
<evidence type="ECO:0000256" key="3">
    <source>
        <dbReference type="ARBA" id="ARBA00004827"/>
    </source>
</evidence>
<evidence type="ECO:0000256" key="7">
    <source>
        <dbReference type="ARBA" id="ARBA00022450"/>
    </source>
</evidence>